<keyword evidence="2" id="KW-1185">Reference proteome</keyword>
<evidence type="ECO:0000313" key="2">
    <source>
        <dbReference type="Proteomes" id="UP001334501"/>
    </source>
</evidence>
<reference evidence="1 2" key="1">
    <citation type="journal article" date="2017" name="Curr. Microbiol.">
        <title>Lysobacter zhanggongensis sp. nov. Isolated from a Pit Mud.</title>
        <authorList>
            <person name="Zhang X.F."/>
            <person name="Wang H.H."/>
            <person name="Sun X.Y."/>
            <person name="Pan C.M."/>
        </authorList>
    </citation>
    <scope>NUCLEOTIDE SEQUENCE [LARGE SCALE GENOMIC DNA]</scope>
    <source>
        <strain evidence="1 2">ZGLJ7-1</strain>
    </source>
</reference>
<feature type="non-terminal residue" evidence="1">
    <location>
        <position position="1"/>
    </location>
</feature>
<dbReference type="Gene3D" id="3.90.190.20">
    <property type="entry name" value="Mur ligase, C-terminal domain"/>
    <property type="match status" value="1"/>
</dbReference>
<proteinExistence type="predicted"/>
<name>A0ABU7YSZ8_9GAMM</name>
<comment type="caution">
    <text evidence="1">The sequence shown here is derived from an EMBL/GenBank/DDBJ whole genome shotgun (WGS) entry which is preliminary data.</text>
</comment>
<accession>A0ABU7YSZ8</accession>
<organism evidence="1 2">
    <name type="scientific">Lysobacter zhanggongensis</name>
    <dbReference type="NCBI Taxonomy" id="1774951"/>
    <lineage>
        <taxon>Bacteria</taxon>
        <taxon>Pseudomonadati</taxon>
        <taxon>Pseudomonadota</taxon>
        <taxon>Gammaproteobacteria</taxon>
        <taxon>Lysobacterales</taxon>
        <taxon>Lysobacteraceae</taxon>
        <taxon>Lysobacter</taxon>
    </lineage>
</organism>
<dbReference type="EMBL" id="JAXGFO010000055">
    <property type="protein sequence ID" value="MEG3158181.1"/>
    <property type="molecule type" value="Genomic_DNA"/>
</dbReference>
<evidence type="ECO:0000313" key="1">
    <source>
        <dbReference type="EMBL" id="MEG3158181.1"/>
    </source>
</evidence>
<sequence length="58" mass="5598">NDVDTFGARLAGTAAAAGTRHTDVASALASVLADSAPGDRILVFGSFHTAAAALASLG</sequence>
<dbReference type="SUPFAM" id="SSF53244">
    <property type="entry name" value="MurD-like peptide ligases, peptide-binding domain"/>
    <property type="match status" value="1"/>
</dbReference>
<dbReference type="InterPro" id="IPR036615">
    <property type="entry name" value="Mur_ligase_C_dom_sf"/>
</dbReference>
<dbReference type="Proteomes" id="UP001334501">
    <property type="component" value="Unassembled WGS sequence"/>
</dbReference>
<gene>
    <name evidence="1" type="ORF">SNE33_09865</name>
</gene>
<protein>
    <submittedName>
        <fullName evidence="1">Bifunctional folylpolyglutamate synthase/dihydrofolate synthase</fullName>
    </submittedName>
</protein>